<sequence>MNVFRTAATAMALVCAFSVLPAVAQEEVSNVSGDPTYVVSAPPFYSMIGDLLIARPLLIAATVVGTAAFVVTLPFSAAGGNIGEAGKALVVDPGKAAFVRCLGCTTSGYKKD</sequence>
<feature type="transmembrane region" description="Helical" evidence="1">
    <location>
        <begin position="48"/>
        <end position="71"/>
    </location>
</feature>
<reference evidence="3 4" key="1">
    <citation type="submission" date="2019-05" db="EMBL/GenBank/DDBJ databases">
        <authorList>
            <person name="Moore K."/>
            <person name="O'Neill P."/>
            <person name="Farbos A."/>
            <person name="Studholme D.J."/>
        </authorList>
    </citation>
    <scope>NUCLEOTIDE SEQUENCE [LARGE SCALE GENOMIC DNA]</scope>
    <source>
        <strain evidence="3 4">DSM 9128</strain>
    </source>
</reference>
<evidence type="ECO:0000256" key="2">
    <source>
        <dbReference type="SAM" id="SignalP"/>
    </source>
</evidence>
<gene>
    <name evidence="3" type="ORF">FEA48_07030</name>
</gene>
<protein>
    <submittedName>
        <fullName evidence="3">Multidrug transporter</fullName>
    </submittedName>
</protein>
<evidence type="ECO:0000256" key="1">
    <source>
        <dbReference type="SAM" id="Phobius"/>
    </source>
</evidence>
<reference evidence="4" key="2">
    <citation type="submission" date="2019-06" db="EMBL/GenBank/DDBJ databases">
        <title>AzeR, a transcriptional regulator that responds to azelaic acid in Pseudomonas nitroreducens.</title>
        <authorList>
            <person name="Bez C."/>
            <person name="Javvadi S.G."/>
            <person name="Bertani I."/>
            <person name="Devescovi G."/>
            <person name="Studholme D.J."/>
            <person name="Geller A."/>
            <person name="Levy A."/>
            <person name="Venturi V."/>
        </authorList>
    </citation>
    <scope>NUCLEOTIDE SEQUENCE [LARGE SCALE GENOMIC DNA]</scope>
    <source>
        <strain evidence="4">DSM 9128</strain>
    </source>
</reference>
<accession>A0A5R9ADD1</accession>
<keyword evidence="2" id="KW-0732">Signal</keyword>
<dbReference type="AlphaFoldDB" id="A0A5R9ADD1"/>
<feature type="signal peptide" evidence="2">
    <location>
        <begin position="1"/>
        <end position="24"/>
    </location>
</feature>
<keyword evidence="1" id="KW-0812">Transmembrane</keyword>
<organism evidence="3 4">
    <name type="scientific">Pseudomonas nitroreducens</name>
    <dbReference type="NCBI Taxonomy" id="46680"/>
    <lineage>
        <taxon>Bacteria</taxon>
        <taxon>Pseudomonadati</taxon>
        <taxon>Pseudomonadota</taxon>
        <taxon>Gammaproteobacteria</taxon>
        <taxon>Pseudomonadales</taxon>
        <taxon>Pseudomonadaceae</taxon>
        <taxon>Pseudomonas</taxon>
    </lineage>
</organism>
<dbReference type="Proteomes" id="UP000307510">
    <property type="component" value="Unassembled WGS sequence"/>
</dbReference>
<dbReference type="EMBL" id="VASG01000002">
    <property type="protein sequence ID" value="TLP76144.1"/>
    <property type="molecule type" value="Genomic_DNA"/>
</dbReference>
<feature type="chain" id="PRO_5024276762" evidence="2">
    <location>
        <begin position="25"/>
        <end position="112"/>
    </location>
</feature>
<dbReference type="RefSeq" id="WP_138213145.1">
    <property type="nucleotide sequence ID" value="NZ_VASG01000002.1"/>
</dbReference>
<keyword evidence="1" id="KW-1133">Transmembrane helix</keyword>
<keyword evidence="1" id="KW-0472">Membrane</keyword>
<name>A0A5R9ADD1_PSENT</name>
<evidence type="ECO:0000313" key="4">
    <source>
        <dbReference type="Proteomes" id="UP000307510"/>
    </source>
</evidence>
<proteinExistence type="predicted"/>
<comment type="caution">
    <text evidence="3">The sequence shown here is derived from an EMBL/GenBank/DDBJ whole genome shotgun (WGS) entry which is preliminary data.</text>
</comment>
<evidence type="ECO:0000313" key="3">
    <source>
        <dbReference type="EMBL" id="TLP76144.1"/>
    </source>
</evidence>